<evidence type="ECO:0000313" key="1">
    <source>
        <dbReference type="EMBL" id="PIS06687.1"/>
    </source>
</evidence>
<reference evidence="2" key="1">
    <citation type="submission" date="2017-09" db="EMBL/GenBank/DDBJ databases">
        <title>Depth-based differentiation of microbial function through sediment-hosted aquifers and enrichment of novel symbionts in the deep terrestrial subsurface.</title>
        <authorList>
            <person name="Probst A.J."/>
            <person name="Ladd B."/>
            <person name="Jarett J.K."/>
            <person name="Geller-Mcgrath D.E."/>
            <person name="Sieber C.M.K."/>
            <person name="Emerson J.B."/>
            <person name="Anantharaman K."/>
            <person name="Thomas B.C."/>
            <person name="Malmstrom R."/>
            <person name="Stieglmeier M."/>
            <person name="Klingl A."/>
            <person name="Woyke T."/>
            <person name="Ryan C.M."/>
            <person name="Banfield J.F."/>
        </authorList>
    </citation>
    <scope>NUCLEOTIDE SEQUENCE [LARGE SCALE GENOMIC DNA]</scope>
</reference>
<comment type="caution">
    <text evidence="1">The sequence shown here is derived from an EMBL/GenBank/DDBJ whole genome shotgun (WGS) entry which is preliminary data.</text>
</comment>
<dbReference type="AlphaFoldDB" id="A0A2M6R866"/>
<evidence type="ECO:0000313" key="2">
    <source>
        <dbReference type="Proteomes" id="UP000231162"/>
    </source>
</evidence>
<dbReference type="Proteomes" id="UP000231162">
    <property type="component" value="Unassembled WGS sequence"/>
</dbReference>
<dbReference type="InterPro" id="IPR015947">
    <property type="entry name" value="PUA-like_sf"/>
</dbReference>
<organism evidence="1 2">
    <name type="scientific">Candidatus Berkelbacteria bacterium CG10_big_fil_rev_8_21_14_0_10_43_14</name>
    <dbReference type="NCBI Taxonomy" id="1974515"/>
    <lineage>
        <taxon>Bacteria</taxon>
        <taxon>Candidatus Berkelbacteria</taxon>
    </lineage>
</organism>
<dbReference type="SUPFAM" id="SSF88697">
    <property type="entry name" value="PUA domain-like"/>
    <property type="match status" value="1"/>
</dbReference>
<name>A0A2M6R866_9BACT</name>
<gene>
    <name evidence="1" type="ORF">COT79_03255</name>
</gene>
<protein>
    <recommendedName>
        <fullName evidence="3">ASCH domain-containing protein</fullName>
    </recommendedName>
</protein>
<evidence type="ECO:0008006" key="3">
    <source>
        <dbReference type="Google" id="ProtNLM"/>
    </source>
</evidence>
<proteinExistence type="predicted"/>
<sequence length="125" mass="14111">MRRHVAIISNKILLDALLSGEKTVEARLSESKIAPFGLVGHGDEILLKLTGGLVYGQISADNVLFYDHLDGETIGKLRKEYGHDMMVGDEYWQAHSSARYATIIFVSNPRRYLSPIKIEKKDRRP</sequence>
<accession>A0A2M6R866</accession>
<dbReference type="EMBL" id="PEZX01000041">
    <property type="protein sequence ID" value="PIS06687.1"/>
    <property type="molecule type" value="Genomic_DNA"/>
</dbReference>